<organism evidence="2 3">
    <name type="scientific">Pan paniscus</name>
    <name type="common">Pygmy chimpanzee</name>
    <name type="synonym">Bonobo</name>
    <dbReference type="NCBI Taxonomy" id="9597"/>
    <lineage>
        <taxon>Eukaryota</taxon>
        <taxon>Metazoa</taxon>
        <taxon>Chordata</taxon>
        <taxon>Craniata</taxon>
        <taxon>Vertebrata</taxon>
        <taxon>Euteleostomi</taxon>
        <taxon>Mammalia</taxon>
        <taxon>Eutheria</taxon>
        <taxon>Euarchontoglires</taxon>
        <taxon>Primates</taxon>
        <taxon>Haplorrhini</taxon>
        <taxon>Catarrhini</taxon>
        <taxon>Hominidae</taxon>
        <taxon>Pan</taxon>
    </lineage>
</organism>
<feature type="compositionally biased region" description="Polar residues" evidence="1">
    <location>
        <begin position="78"/>
        <end position="105"/>
    </location>
</feature>
<reference evidence="2" key="3">
    <citation type="submission" date="2025-09" db="UniProtKB">
        <authorList>
            <consortium name="Ensembl"/>
        </authorList>
    </citation>
    <scope>IDENTIFICATION</scope>
</reference>
<keyword evidence="3" id="KW-1185">Reference proteome</keyword>
<proteinExistence type="predicted"/>
<feature type="region of interest" description="Disordered" evidence="1">
    <location>
        <begin position="1"/>
        <end position="29"/>
    </location>
</feature>
<dbReference type="AlphaFoldDB" id="A0A2R8ZFB9"/>
<evidence type="ECO:0000256" key="1">
    <source>
        <dbReference type="SAM" id="MobiDB-lite"/>
    </source>
</evidence>
<evidence type="ECO:0000313" key="3">
    <source>
        <dbReference type="Proteomes" id="UP000240080"/>
    </source>
</evidence>
<dbReference type="EMBL" id="AJFE02012524">
    <property type="status" value="NOT_ANNOTATED_CDS"/>
    <property type="molecule type" value="Genomic_DNA"/>
</dbReference>
<feature type="region of interest" description="Disordered" evidence="1">
    <location>
        <begin position="57"/>
        <end position="105"/>
    </location>
</feature>
<reference evidence="2 3" key="1">
    <citation type="journal article" date="2012" name="Nature">
        <title>The bonobo genome compared with the chimpanzee and human genomes.</title>
        <authorList>
            <person name="Prufer K."/>
            <person name="Munch K."/>
            <person name="Hellmann I."/>
            <person name="Akagi K."/>
            <person name="Miller J.R."/>
            <person name="Walenz B."/>
            <person name="Koren S."/>
            <person name="Sutton G."/>
            <person name="Kodira C."/>
            <person name="Winer R."/>
            <person name="Knight J.R."/>
            <person name="Mullikin J.C."/>
            <person name="Meader S.J."/>
            <person name="Ponting C.P."/>
            <person name="Lunter G."/>
            <person name="Higashino S."/>
            <person name="Hobolth A."/>
            <person name="Dutheil J."/>
            <person name="Karakoc E."/>
            <person name="Alkan C."/>
            <person name="Sajjadian S."/>
            <person name="Catacchio C.R."/>
            <person name="Ventura M."/>
            <person name="Marques-Bonet T."/>
            <person name="Eichler E.E."/>
            <person name="Andre C."/>
            <person name="Atencia R."/>
            <person name="Mugisha L."/>
            <person name="Junhold J."/>
            <person name="Patterson N."/>
            <person name="Siebauer M."/>
            <person name="Good J.M."/>
            <person name="Fischer A."/>
            <person name="Ptak S.E."/>
            <person name="Lachmann M."/>
            <person name="Symer D.E."/>
            <person name="Mailund T."/>
            <person name="Schierup M.H."/>
            <person name="Andres A.M."/>
            <person name="Kelso J."/>
            <person name="Paabo S."/>
        </authorList>
    </citation>
    <scope>NUCLEOTIDE SEQUENCE [LARGE SCALE GENOMIC DNA]</scope>
</reference>
<accession>A0A2R8ZFB9</accession>
<evidence type="ECO:0000313" key="2">
    <source>
        <dbReference type="Ensembl" id="ENSPPAP00000001316.1"/>
    </source>
</evidence>
<dbReference type="Ensembl" id="ENSPPAT00000006198.1">
    <property type="protein sequence ID" value="ENSPPAP00000001316.1"/>
    <property type="gene ID" value="ENSPPAG00000005745.1"/>
</dbReference>
<name>A0A2R8ZFB9_PANPA</name>
<dbReference type="Proteomes" id="UP000240080">
    <property type="component" value="Chromosome 16"/>
</dbReference>
<sequence length="105" mass="10678">MKLSSAAGQESPGHPHPSPPAWTLKKPSESVAQRAMCSARACPAGCPVGCPAGCPIGSMATAPQGLSPQEWEADRETGSSSHAGTTQCSIHSPPSSSRHLSTTQT</sequence>
<dbReference type="OMA" id="GQESPGH"/>
<reference evidence="2" key="2">
    <citation type="submission" date="2025-08" db="UniProtKB">
        <authorList>
            <consortium name="Ensembl"/>
        </authorList>
    </citation>
    <scope>IDENTIFICATION</scope>
</reference>
<dbReference type="Bgee" id="ENSPPAG00000005745">
    <property type="expression patterns" value="Expressed in adult mammalian kidney and 4 other cell types or tissues"/>
</dbReference>
<protein>
    <submittedName>
        <fullName evidence="2">Uncharacterized protein</fullName>
    </submittedName>
</protein>
<dbReference type="GeneTree" id="ENSGT00510000055338"/>